<keyword evidence="1" id="KW-0436">Ligase</keyword>
<dbReference type="PANTHER" id="PTHR40037">
    <property type="entry name" value="PHOSPHOESTERASE YJCG-RELATED"/>
    <property type="match status" value="1"/>
</dbReference>
<dbReference type="STRING" id="1416801.SAMN05192553_102823"/>
<sequence length="183" mass="21413">MPKPIRKYFIAIVPEDPLREEISALKQAINDRFGFKFALKSPPHITLKMPFSHNENKEQHLANRLRRFFEAEKPFSLGLSGVGHFGMRVAYLRVDGPPDLPDLQARLVRLGKRQLGQQIELSDLNYQPHLTVAFRDIKKERFEALMNFLRQRFETRQMDVQRVALLKKAGSVWEVLDWFELKG</sequence>
<accession>A0A1H6X0S3</accession>
<dbReference type="EMBL" id="FNZH01000002">
    <property type="protein sequence ID" value="SEJ18670.1"/>
    <property type="molecule type" value="Genomic_DNA"/>
</dbReference>
<name>A0A1H6X0S3_9BACT</name>
<dbReference type="Proteomes" id="UP000199403">
    <property type="component" value="Unassembled WGS sequence"/>
</dbReference>
<organism evidence="1 2">
    <name type="scientific">Cyclobacterium xiamenense</name>
    <dbReference type="NCBI Taxonomy" id="1297121"/>
    <lineage>
        <taxon>Bacteria</taxon>
        <taxon>Pseudomonadati</taxon>
        <taxon>Bacteroidota</taxon>
        <taxon>Cytophagia</taxon>
        <taxon>Cytophagales</taxon>
        <taxon>Cyclobacteriaceae</taxon>
        <taxon>Cyclobacterium</taxon>
    </lineage>
</organism>
<dbReference type="RefSeq" id="WP_092172312.1">
    <property type="nucleotide sequence ID" value="NZ_FNZH01000002.1"/>
</dbReference>
<dbReference type="GO" id="GO:0016874">
    <property type="term" value="F:ligase activity"/>
    <property type="evidence" value="ECO:0007669"/>
    <property type="project" value="UniProtKB-KW"/>
</dbReference>
<dbReference type="SUPFAM" id="SSF55144">
    <property type="entry name" value="LigT-like"/>
    <property type="match status" value="1"/>
</dbReference>
<dbReference type="InterPro" id="IPR050580">
    <property type="entry name" value="2H_phosphoesterase_YjcG-like"/>
</dbReference>
<gene>
    <name evidence="1" type="ORF">SAMN05192553_102823</name>
</gene>
<protein>
    <submittedName>
        <fullName evidence="1">2'-5' RNA ligase</fullName>
    </submittedName>
</protein>
<keyword evidence="2" id="KW-1185">Reference proteome</keyword>
<dbReference type="PANTHER" id="PTHR40037:SF1">
    <property type="entry name" value="PHOSPHOESTERASE SAOUHSC_00951-RELATED"/>
    <property type="match status" value="1"/>
</dbReference>
<evidence type="ECO:0000313" key="2">
    <source>
        <dbReference type="Proteomes" id="UP000199403"/>
    </source>
</evidence>
<dbReference type="OrthoDB" id="1951600at2"/>
<proteinExistence type="predicted"/>
<dbReference type="Gene3D" id="3.90.1140.10">
    <property type="entry name" value="Cyclic phosphodiesterase"/>
    <property type="match status" value="1"/>
</dbReference>
<dbReference type="InterPro" id="IPR009097">
    <property type="entry name" value="Cyclic_Pdiesterase"/>
</dbReference>
<reference evidence="2" key="1">
    <citation type="submission" date="2016-10" db="EMBL/GenBank/DDBJ databases">
        <authorList>
            <person name="Varghese N."/>
            <person name="Submissions S."/>
        </authorList>
    </citation>
    <scope>NUCLEOTIDE SEQUENCE [LARGE SCALE GENOMIC DNA]</scope>
    <source>
        <strain evidence="2">IBRC-M 10761</strain>
    </source>
</reference>
<dbReference type="AlphaFoldDB" id="A0A1H6X0S3"/>
<dbReference type="Pfam" id="PF13563">
    <property type="entry name" value="2_5_RNA_ligase2"/>
    <property type="match status" value="1"/>
</dbReference>
<evidence type="ECO:0000313" key="1">
    <source>
        <dbReference type="EMBL" id="SEJ18670.1"/>
    </source>
</evidence>